<dbReference type="EMBL" id="PKPP01006351">
    <property type="protein sequence ID" value="PWA56790.1"/>
    <property type="molecule type" value="Genomic_DNA"/>
</dbReference>
<sequence>MELVVLDELYEEKVEGIGMKSKQLVVLDDKNMGLVSLDSSKDGDTGEEISKDMEINRKSWVAFDSYCMGSEINTGTKIQDDTVSDVPSLFQSNDHVYKSMTPSWKEKVNNDFKKANGSNFVDLVVKENGNSFVD</sequence>
<dbReference type="AlphaFoldDB" id="A0A2U1M6D3"/>
<dbReference type="Proteomes" id="UP000245207">
    <property type="component" value="Unassembled WGS sequence"/>
</dbReference>
<keyword evidence="2" id="KW-1185">Reference proteome</keyword>
<evidence type="ECO:0000313" key="2">
    <source>
        <dbReference type="Proteomes" id="UP000245207"/>
    </source>
</evidence>
<proteinExistence type="predicted"/>
<organism evidence="1 2">
    <name type="scientific">Artemisia annua</name>
    <name type="common">Sweet wormwood</name>
    <dbReference type="NCBI Taxonomy" id="35608"/>
    <lineage>
        <taxon>Eukaryota</taxon>
        <taxon>Viridiplantae</taxon>
        <taxon>Streptophyta</taxon>
        <taxon>Embryophyta</taxon>
        <taxon>Tracheophyta</taxon>
        <taxon>Spermatophyta</taxon>
        <taxon>Magnoliopsida</taxon>
        <taxon>eudicotyledons</taxon>
        <taxon>Gunneridae</taxon>
        <taxon>Pentapetalae</taxon>
        <taxon>asterids</taxon>
        <taxon>campanulids</taxon>
        <taxon>Asterales</taxon>
        <taxon>Asteraceae</taxon>
        <taxon>Asteroideae</taxon>
        <taxon>Anthemideae</taxon>
        <taxon>Artemisiinae</taxon>
        <taxon>Artemisia</taxon>
    </lineage>
</organism>
<name>A0A2U1M6D3_ARTAN</name>
<comment type="caution">
    <text evidence="1">The sequence shown here is derived from an EMBL/GenBank/DDBJ whole genome shotgun (WGS) entry which is preliminary data.</text>
</comment>
<accession>A0A2U1M6D3</accession>
<evidence type="ECO:0000313" key="1">
    <source>
        <dbReference type="EMBL" id="PWA56790.1"/>
    </source>
</evidence>
<reference evidence="1 2" key="1">
    <citation type="journal article" date="2018" name="Mol. Plant">
        <title>The genome of Artemisia annua provides insight into the evolution of Asteraceae family and artemisinin biosynthesis.</title>
        <authorList>
            <person name="Shen Q."/>
            <person name="Zhang L."/>
            <person name="Liao Z."/>
            <person name="Wang S."/>
            <person name="Yan T."/>
            <person name="Shi P."/>
            <person name="Liu M."/>
            <person name="Fu X."/>
            <person name="Pan Q."/>
            <person name="Wang Y."/>
            <person name="Lv Z."/>
            <person name="Lu X."/>
            <person name="Zhang F."/>
            <person name="Jiang W."/>
            <person name="Ma Y."/>
            <person name="Chen M."/>
            <person name="Hao X."/>
            <person name="Li L."/>
            <person name="Tang Y."/>
            <person name="Lv G."/>
            <person name="Zhou Y."/>
            <person name="Sun X."/>
            <person name="Brodelius P.E."/>
            <person name="Rose J.K.C."/>
            <person name="Tang K."/>
        </authorList>
    </citation>
    <scope>NUCLEOTIDE SEQUENCE [LARGE SCALE GENOMIC DNA]</scope>
    <source>
        <strain evidence="2">cv. Huhao1</strain>
        <tissue evidence="1">Leaf</tissue>
    </source>
</reference>
<gene>
    <name evidence="1" type="ORF">CTI12_AA411070</name>
</gene>
<protein>
    <submittedName>
        <fullName evidence="1">Uncharacterized protein</fullName>
    </submittedName>
</protein>